<comment type="pathway">
    <text evidence="7">Metabolic intermediate biosynthesis; chorismate biosynthesis; chorismate from D-erythrose 4-phosphate and phosphoenolpyruvate: step 5/7.</text>
</comment>
<dbReference type="Gene3D" id="3.40.50.300">
    <property type="entry name" value="P-loop containing nucleotide triphosphate hydrolases"/>
    <property type="match status" value="1"/>
</dbReference>
<dbReference type="GO" id="GO:0004765">
    <property type="term" value="F:shikimate kinase activity"/>
    <property type="evidence" value="ECO:0007669"/>
    <property type="project" value="UniProtKB-UniRule"/>
</dbReference>
<comment type="caution">
    <text evidence="7">Lacks conserved residue(s) required for the propagation of feature annotation.</text>
</comment>
<keyword evidence="3 7" id="KW-0547">Nucleotide-binding</keyword>
<dbReference type="Proteomes" id="UP000199537">
    <property type="component" value="Unassembled WGS sequence"/>
</dbReference>
<dbReference type="CDD" id="cd00464">
    <property type="entry name" value="SK"/>
    <property type="match status" value="1"/>
</dbReference>
<dbReference type="AlphaFoldDB" id="A0A1I7NLU0"/>
<dbReference type="STRING" id="1393122.SAMN05660895_2269"/>
<feature type="binding site" evidence="7">
    <location>
        <position position="16"/>
    </location>
    <ligand>
        <name>Mg(2+)</name>
        <dbReference type="ChEBI" id="CHEBI:18420"/>
    </ligand>
</feature>
<evidence type="ECO:0000256" key="7">
    <source>
        <dbReference type="HAMAP-Rule" id="MF_00109"/>
    </source>
</evidence>
<feature type="binding site" evidence="7">
    <location>
        <position position="80"/>
    </location>
    <ligand>
        <name>substrate</name>
    </ligand>
</feature>
<keyword evidence="9" id="KW-1185">Reference proteome</keyword>
<accession>A0A1I7NLU0</accession>
<evidence type="ECO:0000256" key="1">
    <source>
        <dbReference type="ARBA" id="ARBA00022605"/>
    </source>
</evidence>
<keyword evidence="7" id="KW-0460">Magnesium</keyword>
<dbReference type="GO" id="GO:0008652">
    <property type="term" value="P:amino acid biosynthetic process"/>
    <property type="evidence" value="ECO:0007669"/>
    <property type="project" value="UniProtKB-KW"/>
</dbReference>
<sequence>MNMRVFLWGFMGSGKTFLGKALANALQIPFYDLDAEIEAATGKTIATLFAEKGESCFRALETDTLHTFQYKPTFILACGGGTPCHADNASWMKQQGITVWLNPPVEVLVRRLLPEKQHRPLLAQVPDAQLETVIREKLAQRTLYYSQAHLIIQEEHIDIPAFKNQLLLMARSYTASNPHP</sequence>
<evidence type="ECO:0000256" key="2">
    <source>
        <dbReference type="ARBA" id="ARBA00022679"/>
    </source>
</evidence>
<dbReference type="RefSeq" id="WP_092460588.1">
    <property type="nucleotide sequence ID" value="NZ_FPCJ01000001.1"/>
</dbReference>
<feature type="binding site" evidence="7">
    <location>
        <position position="58"/>
    </location>
    <ligand>
        <name>substrate</name>
    </ligand>
</feature>
<evidence type="ECO:0000313" key="9">
    <source>
        <dbReference type="Proteomes" id="UP000199537"/>
    </source>
</evidence>
<keyword evidence="7" id="KW-0963">Cytoplasm</keyword>
<dbReference type="EC" id="2.7.1.71" evidence="7"/>
<evidence type="ECO:0000256" key="6">
    <source>
        <dbReference type="ARBA" id="ARBA00023141"/>
    </source>
</evidence>
<dbReference type="EMBL" id="FPCJ01000001">
    <property type="protein sequence ID" value="SFV35603.1"/>
    <property type="molecule type" value="Genomic_DNA"/>
</dbReference>
<evidence type="ECO:0000256" key="3">
    <source>
        <dbReference type="ARBA" id="ARBA00022741"/>
    </source>
</evidence>
<comment type="similarity">
    <text evidence="7">Belongs to the shikimate kinase family.</text>
</comment>
<dbReference type="OrthoDB" id="9800332at2"/>
<reference evidence="9" key="1">
    <citation type="submission" date="2016-10" db="EMBL/GenBank/DDBJ databases">
        <authorList>
            <person name="Varghese N."/>
            <person name="Submissions S."/>
        </authorList>
    </citation>
    <scope>NUCLEOTIDE SEQUENCE [LARGE SCALE GENOMIC DNA]</scope>
    <source>
        <strain evidence="9">DSM 14807</strain>
    </source>
</reference>
<dbReference type="PANTHER" id="PTHR21087:SF16">
    <property type="entry name" value="SHIKIMATE KINASE 1, CHLOROPLASTIC"/>
    <property type="match status" value="1"/>
</dbReference>
<keyword evidence="5 7" id="KW-0067">ATP-binding</keyword>
<dbReference type="GO" id="GO:0009423">
    <property type="term" value="P:chorismate biosynthetic process"/>
    <property type="evidence" value="ECO:0007669"/>
    <property type="project" value="UniProtKB-UniRule"/>
</dbReference>
<dbReference type="GO" id="GO:0000287">
    <property type="term" value="F:magnesium ion binding"/>
    <property type="evidence" value="ECO:0007669"/>
    <property type="project" value="UniProtKB-UniRule"/>
</dbReference>
<name>A0A1I7NLU0_9BACT</name>
<comment type="cofactor">
    <cofactor evidence="7">
        <name>Mg(2+)</name>
        <dbReference type="ChEBI" id="CHEBI:18420"/>
    </cofactor>
    <text evidence="7">Binds 1 Mg(2+) ion per subunit.</text>
</comment>
<gene>
    <name evidence="7" type="primary">aroK</name>
    <name evidence="8" type="ORF">SAMN05660895_2269</name>
</gene>
<comment type="catalytic activity">
    <reaction evidence="7">
        <text>shikimate + ATP = 3-phosphoshikimate + ADP + H(+)</text>
        <dbReference type="Rhea" id="RHEA:13121"/>
        <dbReference type="ChEBI" id="CHEBI:15378"/>
        <dbReference type="ChEBI" id="CHEBI:30616"/>
        <dbReference type="ChEBI" id="CHEBI:36208"/>
        <dbReference type="ChEBI" id="CHEBI:145989"/>
        <dbReference type="ChEBI" id="CHEBI:456216"/>
        <dbReference type="EC" id="2.7.1.71"/>
    </reaction>
</comment>
<dbReference type="GO" id="GO:0005524">
    <property type="term" value="F:ATP binding"/>
    <property type="evidence" value="ECO:0007669"/>
    <property type="project" value="UniProtKB-UniRule"/>
</dbReference>
<evidence type="ECO:0000256" key="5">
    <source>
        <dbReference type="ARBA" id="ARBA00022840"/>
    </source>
</evidence>
<keyword evidence="2 7" id="KW-0808">Transferase</keyword>
<dbReference type="HAMAP" id="MF_00109">
    <property type="entry name" value="Shikimate_kinase"/>
    <property type="match status" value="1"/>
</dbReference>
<comment type="subunit">
    <text evidence="7">Monomer.</text>
</comment>
<dbReference type="UniPathway" id="UPA00053">
    <property type="reaction ID" value="UER00088"/>
</dbReference>
<keyword evidence="6 7" id="KW-0057">Aromatic amino acid biosynthesis</keyword>
<dbReference type="InterPro" id="IPR031322">
    <property type="entry name" value="Shikimate/glucono_kinase"/>
</dbReference>
<dbReference type="SUPFAM" id="SSF52540">
    <property type="entry name" value="P-loop containing nucleoside triphosphate hydrolases"/>
    <property type="match status" value="1"/>
</dbReference>
<organism evidence="8 9">
    <name type="scientific">Thermoflavifilum thermophilum</name>
    <dbReference type="NCBI Taxonomy" id="1393122"/>
    <lineage>
        <taxon>Bacteria</taxon>
        <taxon>Pseudomonadati</taxon>
        <taxon>Bacteroidota</taxon>
        <taxon>Chitinophagia</taxon>
        <taxon>Chitinophagales</taxon>
        <taxon>Chitinophagaceae</taxon>
        <taxon>Thermoflavifilum</taxon>
    </lineage>
</organism>
<dbReference type="GO" id="GO:0009073">
    <property type="term" value="P:aromatic amino acid family biosynthetic process"/>
    <property type="evidence" value="ECO:0007669"/>
    <property type="project" value="UniProtKB-KW"/>
</dbReference>
<comment type="function">
    <text evidence="7">Catalyzes the specific phosphorylation of the 3-hydroxyl group of shikimic acid using ATP as a cosubstrate.</text>
</comment>
<dbReference type="PANTHER" id="PTHR21087">
    <property type="entry name" value="SHIKIMATE KINASE"/>
    <property type="match status" value="1"/>
</dbReference>
<dbReference type="Pfam" id="PF01202">
    <property type="entry name" value="SKI"/>
    <property type="match status" value="1"/>
</dbReference>
<evidence type="ECO:0000256" key="4">
    <source>
        <dbReference type="ARBA" id="ARBA00022777"/>
    </source>
</evidence>
<comment type="subcellular location">
    <subcellularLocation>
        <location evidence="7">Cytoplasm</location>
    </subcellularLocation>
</comment>
<dbReference type="PRINTS" id="PR01100">
    <property type="entry name" value="SHIKIMTKNASE"/>
</dbReference>
<keyword evidence="4 7" id="KW-0418">Kinase</keyword>
<dbReference type="InterPro" id="IPR027417">
    <property type="entry name" value="P-loop_NTPase"/>
</dbReference>
<keyword evidence="1 7" id="KW-0028">Amino-acid biosynthesis</keyword>
<proteinExistence type="inferred from homology"/>
<feature type="binding site" evidence="7">
    <location>
        <position position="119"/>
    </location>
    <ligand>
        <name>ATP</name>
        <dbReference type="ChEBI" id="CHEBI:30616"/>
    </ligand>
</feature>
<feature type="binding site" evidence="7">
    <location>
        <begin position="12"/>
        <end position="17"/>
    </location>
    <ligand>
        <name>ATP</name>
        <dbReference type="ChEBI" id="CHEBI:30616"/>
    </ligand>
</feature>
<feature type="binding site" evidence="7">
    <location>
        <position position="34"/>
    </location>
    <ligand>
        <name>substrate</name>
    </ligand>
</feature>
<dbReference type="InterPro" id="IPR000623">
    <property type="entry name" value="Shikimate_kinase/TSH1"/>
</dbReference>
<keyword evidence="7" id="KW-0479">Metal-binding</keyword>
<evidence type="ECO:0000313" key="8">
    <source>
        <dbReference type="EMBL" id="SFV35603.1"/>
    </source>
</evidence>
<protein>
    <recommendedName>
        <fullName evidence="7">Shikimate kinase</fullName>
        <shortName evidence="7">SK</shortName>
        <ecNumber evidence="7">2.7.1.71</ecNumber>
    </recommendedName>
</protein>
<dbReference type="GO" id="GO:0005829">
    <property type="term" value="C:cytosol"/>
    <property type="evidence" value="ECO:0007669"/>
    <property type="project" value="TreeGrafter"/>
</dbReference>